<feature type="region of interest" description="Disordered" evidence="1">
    <location>
        <begin position="15"/>
        <end position="36"/>
    </location>
</feature>
<proteinExistence type="predicted"/>
<sequence>MLNRRRLLRDEERWQTRPERKMEDAPERRDQRETDRSVFGLGRLDAGSLIAIPALTHLPDIHPSFAGPKGVTKLESILPLDNRAASRTKEIVYPVVIRMRSIIEILPHNSAPGLLHHADFYPIEVLVI</sequence>
<dbReference type="Proteomes" id="UP001497644">
    <property type="component" value="Chromosome 6"/>
</dbReference>
<evidence type="ECO:0000313" key="2">
    <source>
        <dbReference type="EMBL" id="CAL1685722.1"/>
    </source>
</evidence>
<name>A0AAV2NZ87_9HYME</name>
<reference evidence="2" key="1">
    <citation type="submission" date="2024-04" db="EMBL/GenBank/DDBJ databases">
        <authorList>
            <consortium name="Molecular Ecology Group"/>
        </authorList>
    </citation>
    <scope>NUCLEOTIDE SEQUENCE</scope>
</reference>
<accession>A0AAV2NZ87</accession>
<keyword evidence="3" id="KW-1185">Reference proteome</keyword>
<dbReference type="EMBL" id="OZ034829">
    <property type="protein sequence ID" value="CAL1685722.1"/>
    <property type="molecule type" value="Genomic_DNA"/>
</dbReference>
<evidence type="ECO:0000313" key="3">
    <source>
        <dbReference type="Proteomes" id="UP001497644"/>
    </source>
</evidence>
<evidence type="ECO:0000256" key="1">
    <source>
        <dbReference type="SAM" id="MobiDB-lite"/>
    </source>
</evidence>
<protein>
    <submittedName>
        <fullName evidence="2">Uncharacterized protein</fullName>
    </submittedName>
</protein>
<gene>
    <name evidence="2" type="ORF">LPLAT_LOCUS11142</name>
</gene>
<dbReference type="AlphaFoldDB" id="A0AAV2NZ87"/>
<organism evidence="2 3">
    <name type="scientific">Lasius platythorax</name>
    <dbReference type="NCBI Taxonomy" id="488582"/>
    <lineage>
        <taxon>Eukaryota</taxon>
        <taxon>Metazoa</taxon>
        <taxon>Ecdysozoa</taxon>
        <taxon>Arthropoda</taxon>
        <taxon>Hexapoda</taxon>
        <taxon>Insecta</taxon>
        <taxon>Pterygota</taxon>
        <taxon>Neoptera</taxon>
        <taxon>Endopterygota</taxon>
        <taxon>Hymenoptera</taxon>
        <taxon>Apocrita</taxon>
        <taxon>Aculeata</taxon>
        <taxon>Formicoidea</taxon>
        <taxon>Formicidae</taxon>
        <taxon>Formicinae</taxon>
        <taxon>Lasius</taxon>
        <taxon>Lasius</taxon>
    </lineage>
</organism>